<protein>
    <submittedName>
        <fullName evidence="1">Uncharacterized protein</fullName>
    </submittedName>
</protein>
<dbReference type="Proteomes" id="UP000053858">
    <property type="component" value="Unassembled WGS sequence"/>
</dbReference>
<name>A0A0A0AH54_CHAVO</name>
<feature type="non-terminal residue" evidence="1">
    <location>
        <position position="1"/>
    </location>
</feature>
<organism evidence="1 2">
    <name type="scientific">Charadrius vociferus</name>
    <name type="common">Killdeer</name>
    <name type="synonym">Aegialitis vocifera</name>
    <dbReference type="NCBI Taxonomy" id="50402"/>
    <lineage>
        <taxon>Eukaryota</taxon>
        <taxon>Metazoa</taxon>
        <taxon>Chordata</taxon>
        <taxon>Craniata</taxon>
        <taxon>Vertebrata</taxon>
        <taxon>Euteleostomi</taxon>
        <taxon>Archelosauria</taxon>
        <taxon>Archosauria</taxon>
        <taxon>Dinosauria</taxon>
        <taxon>Saurischia</taxon>
        <taxon>Theropoda</taxon>
        <taxon>Coelurosauria</taxon>
        <taxon>Aves</taxon>
        <taxon>Neognathae</taxon>
        <taxon>Neoaves</taxon>
        <taxon>Charadriiformes</taxon>
        <taxon>Charadriidae</taxon>
        <taxon>Charadrius</taxon>
    </lineage>
</organism>
<proteinExistence type="predicted"/>
<keyword evidence="2" id="KW-1185">Reference proteome</keyword>
<sequence length="60" mass="6885">SPSPAFTSRCTYTPRSWLDSGLCTNGLHCLLLMDDRRIYNDVDQNNLEAKVKFLITKMCM</sequence>
<evidence type="ECO:0000313" key="1">
    <source>
        <dbReference type="EMBL" id="KGL92783.1"/>
    </source>
</evidence>
<feature type="non-terminal residue" evidence="1">
    <location>
        <position position="60"/>
    </location>
</feature>
<accession>A0A0A0AH54</accession>
<reference evidence="2" key="1">
    <citation type="journal article" date="2014" name="Science">
        <title>Comparative genomics reveals insights into avian genome evolution and adaptation.</title>
        <authorList>
            <consortium name="Avian Genome Consortium"/>
            <person name="Zhang G."/>
            <person name="Li C."/>
            <person name="Li Q."/>
            <person name="Li B."/>
            <person name="Larkin D.M."/>
            <person name="Lee C."/>
            <person name="Storz J.F."/>
            <person name="Antunes A."/>
            <person name="Greenwold M.J."/>
            <person name="Meredith R.W."/>
            <person name="Odeen A."/>
            <person name="Cui J."/>
            <person name="Zhou Q."/>
            <person name="Xu L."/>
            <person name="Pan H."/>
            <person name="Wang Z."/>
            <person name="Jin L."/>
            <person name="Zhang P."/>
            <person name="Hu H."/>
            <person name="Yang W."/>
            <person name="Hu J."/>
            <person name="Xiao J."/>
            <person name="Yang Z."/>
            <person name="Liu Y."/>
            <person name="Xie Q."/>
            <person name="Yu H."/>
            <person name="Lian J."/>
            <person name="Wen P."/>
            <person name="Zhang F."/>
            <person name="Li H."/>
            <person name="Zeng Y."/>
            <person name="Xiong Z."/>
            <person name="Liu S."/>
            <person name="Zhou L."/>
            <person name="Huang Z."/>
            <person name="An N."/>
            <person name="Wang J."/>
            <person name="Zheng Q."/>
            <person name="Xiong Y."/>
            <person name="Wang G."/>
            <person name="Wang B."/>
            <person name="Wang J."/>
            <person name="Fan Y."/>
            <person name="da Fonseca R.R."/>
            <person name="Alfaro-Nunez A."/>
            <person name="Schubert M."/>
            <person name="Orlando L."/>
            <person name="Mourier T."/>
            <person name="Howard J.T."/>
            <person name="Ganapathy G."/>
            <person name="Pfenning A."/>
            <person name="Whitney O."/>
            <person name="Rivas M.V."/>
            <person name="Hara E."/>
            <person name="Smith J."/>
            <person name="Farre M."/>
            <person name="Narayan J."/>
            <person name="Slavov G."/>
            <person name="Romanov M.N."/>
            <person name="Borges R."/>
            <person name="Machado J.P."/>
            <person name="Khan I."/>
            <person name="Springer M.S."/>
            <person name="Gatesy J."/>
            <person name="Hoffmann F.G."/>
            <person name="Opazo J.C."/>
            <person name="Hastad O."/>
            <person name="Sawyer R.H."/>
            <person name="Kim H."/>
            <person name="Kim K.W."/>
            <person name="Kim H.J."/>
            <person name="Cho S."/>
            <person name="Li N."/>
            <person name="Huang Y."/>
            <person name="Bruford M.W."/>
            <person name="Zhan X."/>
            <person name="Dixon A."/>
            <person name="Bertelsen M.F."/>
            <person name="Derryberry E."/>
            <person name="Warren W."/>
            <person name="Wilson R.K."/>
            <person name="Li S."/>
            <person name="Ray D.A."/>
            <person name="Green R.E."/>
            <person name="O'Brien S.J."/>
            <person name="Griffin D."/>
            <person name="Johnson W.E."/>
            <person name="Haussler D."/>
            <person name="Ryder O.A."/>
            <person name="Willerslev E."/>
            <person name="Graves G.R."/>
            <person name="Alstrom P."/>
            <person name="Fjeldsa J."/>
            <person name="Mindell D.P."/>
            <person name="Edwards S.V."/>
            <person name="Braun E.L."/>
            <person name="Rahbek C."/>
            <person name="Burt D.W."/>
            <person name="Houde P."/>
            <person name="Zhang Y."/>
            <person name="Yang H."/>
            <person name="Wang J."/>
            <person name="Jarvis E.D."/>
            <person name="Gilbert M.T."/>
            <person name="Wang J."/>
        </authorList>
    </citation>
    <scope>NUCLEOTIDE SEQUENCE [LARGE SCALE GENOMIC DNA]</scope>
</reference>
<evidence type="ECO:0000313" key="2">
    <source>
        <dbReference type="Proteomes" id="UP000053858"/>
    </source>
</evidence>
<dbReference type="AlphaFoldDB" id="A0A0A0AH54"/>
<gene>
    <name evidence="1" type="ORF">N301_00519</name>
</gene>
<dbReference type="EMBL" id="KL871660">
    <property type="protein sequence ID" value="KGL92783.1"/>
    <property type="molecule type" value="Genomic_DNA"/>
</dbReference>